<feature type="domain" description="TonB-dependent receptor plug" evidence="19">
    <location>
        <begin position="94"/>
        <end position="190"/>
    </location>
</feature>
<dbReference type="Proteomes" id="UP000179860">
    <property type="component" value="Chromosome 2"/>
</dbReference>
<name>A0A1I9YQ47_9BURK</name>
<dbReference type="InterPro" id="IPR012910">
    <property type="entry name" value="Plug_dom"/>
</dbReference>
<evidence type="ECO:0000256" key="7">
    <source>
        <dbReference type="ARBA" id="ARBA00022729"/>
    </source>
</evidence>
<evidence type="ECO:0000256" key="6">
    <source>
        <dbReference type="ARBA" id="ARBA00022692"/>
    </source>
</evidence>
<evidence type="ECO:0000259" key="19">
    <source>
        <dbReference type="Pfam" id="PF07715"/>
    </source>
</evidence>
<dbReference type="EMBL" id="CP017562">
    <property type="protein sequence ID" value="APA88342.1"/>
    <property type="molecule type" value="Genomic_DNA"/>
</dbReference>
<dbReference type="Gene3D" id="2.40.170.20">
    <property type="entry name" value="TonB-dependent receptor, beta-barrel domain"/>
    <property type="match status" value="1"/>
</dbReference>
<dbReference type="InterPro" id="IPR039426">
    <property type="entry name" value="TonB-dep_rcpt-like"/>
</dbReference>
<dbReference type="InterPro" id="IPR010917">
    <property type="entry name" value="TonB_rcpt_CS"/>
</dbReference>
<keyword evidence="8" id="KW-0408">Iron</keyword>
<comment type="similarity">
    <text evidence="2 14 16">Belongs to the TonB-dependent receptor family.</text>
</comment>
<dbReference type="InterPro" id="IPR037066">
    <property type="entry name" value="Plug_dom_sf"/>
</dbReference>
<evidence type="ECO:0000256" key="17">
    <source>
        <dbReference type="SAM" id="SignalP"/>
    </source>
</evidence>
<gene>
    <name evidence="20" type="ORF">BJG93_23505</name>
</gene>
<organism evidence="20 21">
    <name type="scientific">Paraburkholderia sprentiae WSM5005</name>
    <dbReference type="NCBI Taxonomy" id="754502"/>
    <lineage>
        <taxon>Bacteria</taxon>
        <taxon>Pseudomonadati</taxon>
        <taxon>Pseudomonadota</taxon>
        <taxon>Betaproteobacteria</taxon>
        <taxon>Burkholderiales</taxon>
        <taxon>Burkholderiaceae</taxon>
        <taxon>Paraburkholderia</taxon>
    </lineage>
</organism>
<evidence type="ECO:0000256" key="16">
    <source>
        <dbReference type="RuleBase" id="RU003357"/>
    </source>
</evidence>
<dbReference type="GO" id="GO:0015891">
    <property type="term" value="P:siderophore transport"/>
    <property type="evidence" value="ECO:0007669"/>
    <property type="project" value="InterPro"/>
</dbReference>
<dbReference type="InterPro" id="IPR000531">
    <property type="entry name" value="Beta-barrel_TonB"/>
</dbReference>
<reference evidence="20" key="2">
    <citation type="submission" date="2021-06" db="EMBL/GenBank/DDBJ databases">
        <authorList>
            <person name="Rogers T.H."/>
            <person name="Ramsay J.P."/>
            <person name="Wang P."/>
            <person name="Terpolilli J."/>
        </authorList>
    </citation>
    <scope>NUCLEOTIDE SEQUENCE [LARGE SCALE GENOMIC DNA]</scope>
    <source>
        <strain evidence="20">WSM5005</strain>
    </source>
</reference>
<dbReference type="GO" id="GO:0009279">
    <property type="term" value="C:cell outer membrane"/>
    <property type="evidence" value="ECO:0007669"/>
    <property type="project" value="UniProtKB-SubCell"/>
</dbReference>
<dbReference type="PROSITE" id="PS01156">
    <property type="entry name" value="TONB_DEPENDENT_REC_2"/>
    <property type="match status" value="1"/>
</dbReference>
<dbReference type="SUPFAM" id="SSF56935">
    <property type="entry name" value="Porins"/>
    <property type="match status" value="1"/>
</dbReference>
<accession>A0A1I9YQ47</accession>
<comment type="subcellular location">
    <subcellularLocation>
        <location evidence="1 14">Cell outer membrane</location>
        <topology evidence="1 14">Multi-pass membrane protein</topology>
    </subcellularLocation>
</comment>
<keyword evidence="6 14" id="KW-0812">Transmembrane</keyword>
<dbReference type="KEGG" id="pspw:BJG93_23505"/>
<evidence type="ECO:0000256" key="9">
    <source>
        <dbReference type="ARBA" id="ARBA00023065"/>
    </source>
</evidence>
<keyword evidence="12 20" id="KW-0675">Receptor</keyword>
<evidence type="ECO:0000256" key="5">
    <source>
        <dbReference type="ARBA" id="ARBA00022496"/>
    </source>
</evidence>
<keyword evidence="7 17" id="KW-0732">Signal</keyword>
<dbReference type="Pfam" id="PF07715">
    <property type="entry name" value="Plug"/>
    <property type="match status" value="1"/>
</dbReference>
<dbReference type="Gene3D" id="2.170.130.10">
    <property type="entry name" value="TonB-dependent receptor, plug domain"/>
    <property type="match status" value="1"/>
</dbReference>
<reference evidence="20" key="1">
    <citation type="submission" date="2016-09" db="EMBL/GenBank/DDBJ databases">
        <title>The Complete Genome of Burkholderia sprentiae wsm5005.</title>
        <authorList>
            <person name="De Meyer S."/>
            <person name="Wang P."/>
            <person name="Terpolilli J."/>
        </authorList>
    </citation>
    <scope>NUCLEOTIDE SEQUENCE [LARGE SCALE GENOMIC DNA]</scope>
    <source>
        <strain evidence="20">WSM5005</strain>
    </source>
</reference>
<dbReference type="RefSeq" id="WP_034478202.1">
    <property type="nucleotide sequence ID" value="NZ_CP017562.2"/>
</dbReference>
<evidence type="ECO:0000256" key="15">
    <source>
        <dbReference type="PROSITE-ProRule" id="PRU10144"/>
    </source>
</evidence>
<sequence>MSVSRWNRPQATPAQATLHRATILAAIAVAFSVPASAFAQSTDTASSAADGTLPAIKVQAPAVEELPGDLSPTYAGGQVARGADYGVLGKQRNIDMPFSMTTYTARLIKDQQARTLADVVENDPSVRTAYGYGNFSEVFVIRGFQLNADDISINGLYGVTPRQLVSTAALERVDVFKGANAFLNGASPTGSAIGGGVNVQLKRAEDTPTTNVTLETSGSGEFGAHVDVGRRFGSEGQFGIRVNQANRDGETSIDGEHRRDNTTAVALDWRGEKLRLSGDFLYQREHVSDGRPVVYFTDAIPAVPSATYNYAQNWSYTNLEDTVGILKAEYDFLPGWTAYATGGVRRTVEQGEYYSPTYSSSGVTGARLGVPYNQNSTSAEVGVRGRFDTGPVSHRVALGGAITSEDTNSAWTYAYMGPVSLYNTVQTPYPPTTLSGGNLADPGMTATTVIRSVSASDTLGFLHDRVLFTLGARRQQIATANYDNTGIGSGNYSDGITTPLFGLVLRPTRNISIFANRSEALAAGSIAPAGTLNYGQQLAPVRTKQWEVGVKYDTQRLGASFAAFQIEQPSAYTDPVTHIYGLNGNERHRGLEAEVHGEPLKGLRLLAGASLMNATLENTQGGTYDGNRPVGVPNFLFNLGADYDIPLVPGLAVNARWIHTGAQQANDANTLSIPSWNRFDLGARYETSIYGKKTTLRATVQNVTNKAYWSAVSAYGATTYLTQGAPRTFLLSVSTDF</sequence>
<dbReference type="InterPro" id="IPR036942">
    <property type="entry name" value="Beta-barrel_TonB_sf"/>
</dbReference>
<feature type="signal peptide" evidence="17">
    <location>
        <begin position="1"/>
        <end position="39"/>
    </location>
</feature>
<dbReference type="InterPro" id="IPR010105">
    <property type="entry name" value="TonB_sidphr_rcpt"/>
</dbReference>
<feature type="short sequence motif" description="TonB C-terminal box" evidence="15">
    <location>
        <begin position="720"/>
        <end position="737"/>
    </location>
</feature>
<evidence type="ECO:0000259" key="18">
    <source>
        <dbReference type="Pfam" id="PF00593"/>
    </source>
</evidence>
<dbReference type="STRING" id="754502.BJG93_23505"/>
<keyword evidence="10 16" id="KW-0798">TonB box</keyword>
<proteinExistence type="inferred from homology"/>
<keyword evidence="13 14" id="KW-0998">Cell outer membrane</keyword>
<keyword evidence="21" id="KW-1185">Reference proteome</keyword>
<keyword evidence="9" id="KW-0406">Ion transport</keyword>
<protein>
    <submittedName>
        <fullName evidence="20">TonB-dependent siderophore receptor</fullName>
    </submittedName>
</protein>
<dbReference type="OrthoDB" id="8732650at2"/>
<evidence type="ECO:0000256" key="10">
    <source>
        <dbReference type="ARBA" id="ARBA00023077"/>
    </source>
</evidence>
<evidence type="ECO:0000256" key="11">
    <source>
        <dbReference type="ARBA" id="ARBA00023136"/>
    </source>
</evidence>
<dbReference type="PROSITE" id="PS52016">
    <property type="entry name" value="TONB_DEPENDENT_REC_3"/>
    <property type="match status" value="1"/>
</dbReference>
<dbReference type="GO" id="GO:0015344">
    <property type="term" value="F:siderophore uptake transmembrane transporter activity"/>
    <property type="evidence" value="ECO:0007669"/>
    <property type="project" value="TreeGrafter"/>
</dbReference>
<keyword evidence="3 14" id="KW-0813">Transport</keyword>
<dbReference type="CDD" id="cd01347">
    <property type="entry name" value="ligand_gated_channel"/>
    <property type="match status" value="1"/>
</dbReference>
<evidence type="ECO:0000256" key="14">
    <source>
        <dbReference type="PROSITE-ProRule" id="PRU01360"/>
    </source>
</evidence>
<dbReference type="GO" id="GO:0038023">
    <property type="term" value="F:signaling receptor activity"/>
    <property type="evidence" value="ECO:0007669"/>
    <property type="project" value="InterPro"/>
</dbReference>
<dbReference type="PANTHER" id="PTHR32552:SF82">
    <property type="entry name" value="FCUA PROTEIN"/>
    <property type="match status" value="1"/>
</dbReference>
<keyword evidence="11 14" id="KW-0472">Membrane</keyword>
<keyword evidence="5" id="KW-0410">Iron transport</keyword>
<evidence type="ECO:0000256" key="3">
    <source>
        <dbReference type="ARBA" id="ARBA00022448"/>
    </source>
</evidence>
<evidence type="ECO:0000313" key="21">
    <source>
        <dbReference type="Proteomes" id="UP000179860"/>
    </source>
</evidence>
<feature type="domain" description="TonB-dependent receptor-like beta-barrel" evidence="18">
    <location>
        <begin position="275"/>
        <end position="703"/>
    </location>
</feature>
<dbReference type="PANTHER" id="PTHR32552">
    <property type="entry name" value="FERRICHROME IRON RECEPTOR-RELATED"/>
    <property type="match status" value="1"/>
</dbReference>
<keyword evidence="4 14" id="KW-1134">Transmembrane beta strand</keyword>
<evidence type="ECO:0000256" key="2">
    <source>
        <dbReference type="ARBA" id="ARBA00009810"/>
    </source>
</evidence>
<evidence type="ECO:0000256" key="13">
    <source>
        <dbReference type="ARBA" id="ARBA00023237"/>
    </source>
</evidence>
<evidence type="ECO:0000256" key="8">
    <source>
        <dbReference type="ARBA" id="ARBA00023004"/>
    </source>
</evidence>
<evidence type="ECO:0000256" key="12">
    <source>
        <dbReference type="ARBA" id="ARBA00023170"/>
    </source>
</evidence>
<evidence type="ECO:0000313" key="20">
    <source>
        <dbReference type="EMBL" id="APA88342.1"/>
    </source>
</evidence>
<feature type="chain" id="PRO_5009607571" evidence="17">
    <location>
        <begin position="40"/>
        <end position="737"/>
    </location>
</feature>
<dbReference type="AlphaFoldDB" id="A0A1I9YQ47"/>
<dbReference type="NCBIfam" id="TIGR01783">
    <property type="entry name" value="TonB-siderophor"/>
    <property type="match status" value="1"/>
</dbReference>
<evidence type="ECO:0000256" key="4">
    <source>
        <dbReference type="ARBA" id="ARBA00022452"/>
    </source>
</evidence>
<dbReference type="Pfam" id="PF00593">
    <property type="entry name" value="TonB_dep_Rec_b-barrel"/>
    <property type="match status" value="1"/>
</dbReference>
<evidence type="ECO:0000256" key="1">
    <source>
        <dbReference type="ARBA" id="ARBA00004571"/>
    </source>
</evidence>